<feature type="compositionally biased region" description="Basic and acidic residues" evidence="1">
    <location>
        <begin position="1"/>
        <end position="13"/>
    </location>
</feature>
<proteinExistence type="predicted"/>
<feature type="compositionally biased region" description="Basic and acidic residues" evidence="1">
    <location>
        <begin position="26"/>
        <end position="48"/>
    </location>
</feature>
<keyword evidence="2" id="KW-0812">Transmembrane</keyword>
<evidence type="ECO:0000313" key="4">
    <source>
        <dbReference type="Proteomes" id="UP001165405"/>
    </source>
</evidence>
<evidence type="ECO:0000313" key="3">
    <source>
        <dbReference type="EMBL" id="MCF4122646.1"/>
    </source>
</evidence>
<feature type="transmembrane region" description="Helical" evidence="2">
    <location>
        <begin position="97"/>
        <end position="116"/>
    </location>
</feature>
<keyword evidence="2" id="KW-1133">Transmembrane helix</keyword>
<feature type="region of interest" description="Disordered" evidence="1">
    <location>
        <begin position="1"/>
        <end position="67"/>
    </location>
</feature>
<protein>
    <submittedName>
        <fullName evidence="3">DUF3017 domain-containing protein</fullName>
    </submittedName>
</protein>
<feature type="compositionally biased region" description="Low complexity" evidence="1">
    <location>
        <begin position="51"/>
        <end position="62"/>
    </location>
</feature>
<name>A0AA41QHA4_9MICO</name>
<reference evidence="3" key="1">
    <citation type="submission" date="2022-01" db="EMBL/GenBank/DDBJ databases">
        <title>Antribacter sp. nov., isolated from Guizhou of China.</title>
        <authorList>
            <person name="Chengliang C."/>
            <person name="Ya Z."/>
        </authorList>
    </citation>
    <scope>NUCLEOTIDE SEQUENCE</scope>
    <source>
        <strain evidence="3">KLBMP 9083</strain>
    </source>
</reference>
<keyword evidence="4" id="KW-1185">Reference proteome</keyword>
<feature type="transmembrane region" description="Helical" evidence="2">
    <location>
        <begin position="128"/>
        <end position="148"/>
    </location>
</feature>
<dbReference type="RefSeq" id="WP_236090445.1">
    <property type="nucleotide sequence ID" value="NZ_JAKGSG010000046.1"/>
</dbReference>
<dbReference type="AlphaFoldDB" id="A0AA41QHA4"/>
<organism evidence="3 4">
    <name type="scientific">Antribacter soli</name>
    <dbReference type="NCBI Taxonomy" id="2910976"/>
    <lineage>
        <taxon>Bacteria</taxon>
        <taxon>Bacillati</taxon>
        <taxon>Actinomycetota</taxon>
        <taxon>Actinomycetes</taxon>
        <taxon>Micrococcales</taxon>
        <taxon>Promicromonosporaceae</taxon>
        <taxon>Antribacter</taxon>
    </lineage>
</organism>
<keyword evidence="2" id="KW-0472">Membrane</keyword>
<sequence length="151" mass="15059">MDLRATRTDDRTEPATGGTATLLAPDRPHVGEARAGEPGGQRDQRDEEGWASQDDAGAAQSSTPAPAPRSNLAIWLVLAGVVASVLLGVLVGSRAGVLGVSATLAACGVARAVVSGPGPVGIVIRGRVLDVVMFASLATAIFVLGVSAPGV</sequence>
<feature type="transmembrane region" description="Helical" evidence="2">
    <location>
        <begin position="72"/>
        <end position="91"/>
    </location>
</feature>
<gene>
    <name evidence="3" type="ORF">L1785_16835</name>
</gene>
<dbReference type="Proteomes" id="UP001165405">
    <property type="component" value="Unassembled WGS sequence"/>
</dbReference>
<evidence type="ECO:0000256" key="2">
    <source>
        <dbReference type="SAM" id="Phobius"/>
    </source>
</evidence>
<accession>A0AA41QHA4</accession>
<comment type="caution">
    <text evidence="3">The sequence shown here is derived from an EMBL/GenBank/DDBJ whole genome shotgun (WGS) entry which is preliminary data.</text>
</comment>
<dbReference type="EMBL" id="JAKGSG010000046">
    <property type="protein sequence ID" value="MCF4122646.1"/>
    <property type="molecule type" value="Genomic_DNA"/>
</dbReference>
<evidence type="ECO:0000256" key="1">
    <source>
        <dbReference type="SAM" id="MobiDB-lite"/>
    </source>
</evidence>